<evidence type="ECO:0008006" key="6">
    <source>
        <dbReference type="Google" id="ProtNLM"/>
    </source>
</evidence>
<feature type="repeat" description="PPR" evidence="3">
    <location>
        <begin position="288"/>
        <end position="322"/>
    </location>
</feature>
<evidence type="ECO:0000256" key="1">
    <source>
        <dbReference type="ARBA" id="ARBA00007626"/>
    </source>
</evidence>
<evidence type="ECO:0000256" key="2">
    <source>
        <dbReference type="ARBA" id="ARBA00022737"/>
    </source>
</evidence>
<dbReference type="OMA" id="EVWKQMA"/>
<proteinExistence type="inferred from homology"/>
<evidence type="ECO:0000313" key="4">
    <source>
        <dbReference type="EMBL" id="RZC58586.1"/>
    </source>
</evidence>
<gene>
    <name evidence="4" type="ORF">C5167_005882</name>
</gene>
<dbReference type="AlphaFoldDB" id="A0A4Y7JDH3"/>
<dbReference type="Pfam" id="PF12854">
    <property type="entry name" value="PPR_1"/>
    <property type="match status" value="1"/>
</dbReference>
<reference evidence="4 5" key="1">
    <citation type="journal article" date="2018" name="Science">
        <title>The opium poppy genome and morphinan production.</title>
        <authorList>
            <person name="Guo L."/>
            <person name="Winzer T."/>
            <person name="Yang X."/>
            <person name="Li Y."/>
            <person name="Ning Z."/>
            <person name="He Z."/>
            <person name="Teodor R."/>
            <person name="Lu Y."/>
            <person name="Bowser T.A."/>
            <person name="Graham I.A."/>
            <person name="Ye K."/>
        </authorList>
    </citation>
    <scope>NUCLEOTIDE SEQUENCE [LARGE SCALE GENOMIC DNA]</scope>
    <source>
        <strain evidence="5">cv. HN1</strain>
        <tissue evidence="4">Leaves</tissue>
    </source>
</reference>
<dbReference type="SUPFAM" id="SSF48452">
    <property type="entry name" value="TPR-like"/>
    <property type="match status" value="1"/>
</dbReference>
<dbReference type="Proteomes" id="UP000316621">
    <property type="component" value="Chromosome 4"/>
</dbReference>
<dbReference type="Gramene" id="RZC58586">
    <property type="protein sequence ID" value="RZC58586"/>
    <property type="gene ID" value="C5167_005882"/>
</dbReference>
<organism evidence="4 5">
    <name type="scientific">Papaver somniferum</name>
    <name type="common">Opium poppy</name>
    <dbReference type="NCBI Taxonomy" id="3469"/>
    <lineage>
        <taxon>Eukaryota</taxon>
        <taxon>Viridiplantae</taxon>
        <taxon>Streptophyta</taxon>
        <taxon>Embryophyta</taxon>
        <taxon>Tracheophyta</taxon>
        <taxon>Spermatophyta</taxon>
        <taxon>Magnoliopsida</taxon>
        <taxon>Ranunculales</taxon>
        <taxon>Papaveraceae</taxon>
        <taxon>Papaveroideae</taxon>
        <taxon>Papaver</taxon>
    </lineage>
</organism>
<feature type="repeat" description="PPR" evidence="3">
    <location>
        <begin position="183"/>
        <end position="217"/>
    </location>
</feature>
<sequence length="454" mass="50463">MLKLLPPTRTLSPVASRTISSSSESLSMLPSKHTDVIQKLLECKTVSRSLKVFRNSYKNPEIYSAIIHIITRDKRYPQATCLMKELIENLRMNKKNRHIASLAFNALQGFESSKFTPGVFDVLILALSQMGLVEEACWVYKKTKALPGIQACHSLLHGFVKLSNFDSMWKFYDEMVSRGIASNVVTYDTLINACCKQGDILKACKLFNEMVEKKIDPTVVVYTSVISGLCKEGMITEALDVFGLMEKSGMSPNLYTYNVLIDCYCKIENINQALALYSQMQVQNVQPNVITFSTLIDGLCKAGNISEAFFLFSEMGKVSISPDIFTYGILMKGLCEMARVTEATDLFHKMEKEDGYCKEKNMEAAMGLYSEMVIKGLVPGVITFTTLIHGQLKAGNLKKASRLQNEMKERGISPNAFTLGCSVDGLCKDGGAPIKLLKAKRDSKGSQEDLILPN</sequence>
<feature type="repeat" description="PPR" evidence="3">
    <location>
        <begin position="148"/>
        <end position="182"/>
    </location>
</feature>
<feature type="repeat" description="PPR" evidence="3">
    <location>
        <begin position="218"/>
        <end position="252"/>
    </location>
</feature>
<dbReference type="NCBIfam" id="TIGR00756">
    <property type="entry name" value="PPR"/>
    <property type="match status" value="8"/>
</dbReference>
<evidence type="ECO:0000313" key="5">
    <source>
        <dbReference type="Proteomes" id="UP000316621"/>
    </source>
</evidence>
<dbReference type="Gene3D" id="1.25.40.10">
    <property type="entry name" value="Tetratricopeptide repeat domain"/>
    <property type="match status" value="5"/>
</dbReference>
<dbReference type="PANTHER" id="PTHR47941">
    <property type="entry name" value="PENTATRICOPEPTIDE REPEAT-CONTAINING PROTEIN 3, MITOCHONDRIAL"/>
    <property type="match status" value="1"/>
</dbReference>
<dbReference type="Pfam" id="PF01535">
    <property type="entry name" value="PPR"/>
    <property type="match status" value="3"/>
</dbReference>
<dbReference type="Pfam" id="PF13041">
    <property type="entry name" value="PPR_2"/>
    <property type="match status" value="3"/>
</dbReference>
<dbReference type="EMBL" id="CM010718">
    <property type="protein sequence ID" value="RZC58586.1"/>
    <property type="molecule type" value="Genomic_DNA"/>
</dbReference>
<dbReference type="InterPro" id="IPR011990">
    <property type="entry name" value="TPR-like_helical_dom_sf"/>
</dbReference>
<protein>
    <recommendedName>
        <fullName evidence="6">Pentacotripeptide-repeat region of PRORP domain-containing protein</fullName>
    </recommendedName>
</protein>
<feature type="repeat" description="PPR" evidence="3">
    <location>
        <begin position="323"/>
        <end position="353"/>
    </location>
</feature>
<keyword evidence="2" id="KW-0677">Repeat</keyword>
<name>A0A4Y7JDH3_PAPSO</name>
<feature type="repeat" description="PPR" evidence="3">
    <location>
        <begin position="253"/>
        <end position="287"/>
    </location>
</feature>
<dbReference type="InterPro" id="IPR002885">
    <property type="entry name" value="PPR_rpt"/>
</dbReference>
<feature type="repeat" description="PPR" evidence="3">
    <location>
        <begin position="380"/>
        <end position="414"/>
    </location>
</feature>
<keyword evidence="5" id="KW-1185">Reference proteome</keyword>
<accession>A0A4Y7JDH3</accession>
<comment type="similarity">
    <text evidence="1">Belongs to the PPR family. P subfamily.</text>
</comment>
<dbReference type="PROSITE" id="PS51375">
    <property type="entry name" value="PPR"/>
    <property type="match status" value="7"/>
</dbReference>
<evidence type="ECO:0000256" key="3">
    <source>
        <dbReference type="PROSITE-ProRule" id="PRU00708"/>
    </source>
</evidence>